<feature type="region of interest" description="Disordered" evidence="1">
    <location>
        <begin position="80"/>
        <end position="104"/>
    </location>
</feature>
<proteinExistence type="predicted"/>
<comment type="caution">
    <text evidence="2">The sequence shown here is derived from an EMBL/GenBank/DDBJ whole genome shotgun (WGS) entry which is preliminary data.</text>
</comment>
<reference evidence="2" key="1">
    <citation type="journal article" date="2014" name="Int. J. Syst. Evol. Microbiol.">
        <title>Complete genome sequence of Corynebacterium casei LMG S-19264T (=DSM 44701T), isolated from a smear-ripened cheese.</title>
        <authorList>
            <consortium name="US DOE Joint Genome Institute (JGI-PGF)"/>
            <person name="Walter F."/>
            <person name="Albersmeier A."/>
            <person name="Kalinowski J."/>
            <person name="Ruckert C."/>
        </authorList>
    </citation>
    <scope>NUCLEOTIDE SEQUENCE</scope>
    <source>
        <strain evidence="2">JCM 4834</strain>
    </source>
</reference>
<sequence>MPSRSLLLTLPSLLTVQMWFDNAEQYRSMPTFCMVGLLFAAMRPGTPPADSPTQNAVRHMGQAHRGRVRPVTLTACTLDAEGVQSRQPSHPRELNHGLVAESAR</sequence>
<evidence type="ECO:0000256" key="1">
    <source>
        <dbReference type="SAM" id="MobiDB-lite"/>
    </source>
</evidence>
<accession>A0A918R4U2</accession>
<dbReference type="AlphaFoldDB" id="A0A918R4U2"/>
<name>A0A918R4U2_9ACTN</name>
<reference evidence="2" key="2">
    <citation type="submission" date="2020-09" db="EMBL/GenBank/DDBJ databases">
        <authorList>
            <person name="Sun Q."/>
            <person name="Ohkuma M."/>
        </authorList>
    </citation>
    <scope>NUCLEOTIDE SEQUENCE</scope>
    <source>
        <strain evidence="2">JCM 4834</strain>
    </source>
</reference>
<organism evidence="2 3">
    <name type="scientific">Streptomyces subrutilus</name>
    <dbReference type="NCBI Taxonomy" id="36818"/>
    <lineage>
        <taxon>Bacteria</taxon>
        <taxon>Bacillati</taxon>
        <taxon>Actinomycetota</taxon>
        <taxon>Actinomycetes</taxon>
        <taxon>Kitasatosporales</taxon>
        <taxon>Streptomycetaceae</taxon>
        <taxon>Streptomyces</taxon>
    </lineage>
</organism>
<dbReference type="Proteomes" id="UP000634660">
    <property type="component" value="Unassembled WGS sequence"/>
</dbReference>
<gene>
    <name evidence="2" type="ORF">GCM10010371_51450</name>
</gene>
<protein>
    <submittedName>
        <fullName evidence="2">Uncharacterized protein</fullName>
    </submittedName>
</protein>
<evidence type="ECO:0000313" key="3">
    <source>
        <dbReference type="Proteomes" id="UP000634660"/>
    </source>
</evidence>
<feature type="region of interest" description="Disordered" evidence="1">
    <location>
        <begin position="46"/>
        <end position="68"/>
    </location>
</feature>
<evidence type="ECO:0000313" key="2">
    <source>
        <dbReference type="EMBL" id="GGZ85313.1"/>
    </source>
</evidence>
<dbReference type="EMBL" id="BMVX01000023">
    <property type="protein sequence ID" value="GGZ85313.1"/>
    <property type="molecule type" value="Genomic_DNA"/>
</dbReference>